<gene>
    <name evidence="1" type="ORF">RM51_10285</name>
</gene>
<keyword evidence="2" id="KW-1185">Reference proteome</keyword>
<proteinExistence type="predicted"/>
<dbReference type="RefSeq" id="WP_039368614.1">
    <property type="nucleotide sequence ID" value="NZ_JWTA01000007.1"/>
</dbReference>
<dbReference type="AlphaFoldDB" id="A0A0B4D8K5"/>
<comment type="caution">
    <text evidence="1">The sequence shown here is derived from an EMBL/GenBank/DDBJ whole genome shotgun (WGS) entry which is preliminary data.</text>
</comment>
<protein>
    <submittedName>
        <fullName evidence="1">Uncharacterized protein</fullName>
    </submittedName>
</protein>
<dbReference type="EMBL" id="JWTA01000007">
    <property type="protein sequence ID" value="KIC63026.1"/>
    <property type="molecule type" value="Genomic_DNA"/>
</dbReference>
<sequence length="166" mass="19890">MRFCFLFIFLFALHFKGQEKKIVDFLNKDLRWEVKNQFKNSERIERYDTLVVAEPFQIKNGVLSISVKRKKVDFSEKDNQYTETYYLEKQEVELSKITQLTKDINVIFVTQPDAVKIYENGKETRKYSLFFLQLCCSGKYNEIWAKELLGLLEKAGYSIKMENWYD</sequence>
<evidence type="ECO:0000313" key="1">
    <source>
        <dbReference type="EMBL" id="KIC63026.1"/>
    </source>
</evidence>
<dbReference type="STRING" id="363331.RM51_10285"/>
<accession>A0A0B4D8K5</accession>
<dbReference type="OrthoDB" id="1253691at2"/>
<reference evidence="1 2" key="1">
    <citation type="submission" date="2014-12" db="EMBL/GenBank/DDBJ databases">
        <title>Genome sequencing of Chryseobacterium taiwanense TPW19.</title>
        <authorList>
            <person name="Tan P.W."/>
            <person name="Chan K.-G."/>
        </authorList>
    </citation>
    <scope>NUCLEOTIDE SEQUENCE [LARGE SCALE GENOMIC DNA]</scope>
    <source>
        <strain evidence="1 2">TPW19</strain>
    </source>
</reference>
<name>A0A0B4D8K5_9FLAO</name>
<organism evidence="1 2">
    <name type="scientific">Chryseobacterium taiwanense</name>
    <dbReference type="NCBI Taxonomy" id="363331"/>
    <lineage>
        <taxon>Bacteria</taxon>
        <taxon>Pseudomonadati</taxon>
        <taxon>Bacteroidota</taxon>
        <taxon>Flavobacteriia</taxon>
        <taxon>Flavobacteriales</taxon>
        <taxon>Weeksellaceae</taxon>
        <taxon>Chryseobacterium group</taxon>
        <taxon>Chryseobacterium</taxon>
    </lineage>
</organism>
<evidence type="ECO:0000313" key="2">
    <source>
        <dbReference type="Proteomes" id="UP000031167"/>
    </source>
</evidence>
<dbReference type="Proteomes" id="UP000031167">
    <property type="component" value="Unassembled WGS sequence"/>
</dbReference>